<keyword evidence="1" id="KW-0489">Methyltransferase</keyword>
<dbReference type="GO" id="GO:0032259">
    <property type="term" value="P:methylation"/>
    <property type="evidence" value="ECO:0007669"/>
    <property type="project" value="UniProtKB-KW"/>
</dbReference>
<dbReference type="InterPro" id="IPR029063">
    <property type="entry name" value="SAM-dependent_MTases_sf"/>
</dbReference>
<dbReference type="AlphaFoldDB" id="A0AAE3IYY6"/>
<evidence type="ECO:0000313" key="1">
    <source>
        <dbReference type="EMBL" id="MCU9614625.1"/>
    </source>
</evidence>
<sequence>MEEQYYEALLNIKTNDQKGFSQSLHYHRYEATPYSGLEQLRKRYEFKRSDRVVDFGCGKARTIFYLHHFCHTSGIGIEMDEKLYKAAMNNKASYVKKNSQAQHELELTCCLAEDYQIQTEDSIFYFFNPFSVQVFMKVINNILLSVENYKRKVDIILYYPSTDYIFYLENQTAFELVDEIKLMPLYEKNKNERFLIYRLRMEECSCK</sequence>
<keyword evidence="2" id="KW-1185">Reference proteome</keyword>
<dbReference type="SUPFAM" id="SSF53335">
    <property type="entry name" value="S-adenosyl-L-methionine-dependent methyltransferases"/>
    <property type="match status" value="1"/>
</dbReference>
<dbReference type="GO" id="GO:0008168">
    <property type="term" value="F:methyltransferase activity"/>
    <property type="evidence" value="ECO:0007669"/>
    <property type="project" value="UniProtKB-KW"/>
</dbReference>
<dbReference type="RefSeq" id="WP_263073926.1">
    <property type="nucleotide sequence ID" value="NZ_JAOUSF010000004.1"/>
</dbReference>
<gene>
    <name evidence="1" type="ORF">OEV98_13860</name>
</gene>
<accession>A0AAE3IYY6</accession>
<name>A0AAE3IYY6_9BACI</name>
<evidence type="ECO:0000313" key="2">
    <source>
        <dbReference type="Proteomes" id="UP001209318"/>
    </source>
</evidence>
<dbReference type="Gene3D" id="3.40.50.150">
    <property type="entry name" value="Vaccinia Virus protein VP39"/>
    <property type="match status" value="1"/>
</dbReference>
<dbReference type="EMBL" id="JAOUSF010000004">
    <property type="protein sequence ID" value="MCU9614625.1"/>
    <property type="molecule type" value="Genomic_DNA"/>
</dbReference>
<proteinExistence type="predicted"/>
<comment type="caution">
    <text evidence="1">The sequence shown here is derived from an EMBL/GenBank/DDBJ whole genome shotgun (WGS) entry which is preliminary data.</text>
</comment>
<protein>
    <submittedName>
        <fullName evidence="1">SAM-dependent methyltransferase</fullName>
    </submittedName>
</protein>
<dbReference type="CDD" id="cd02440">
    <property type="entry name" value="AdoMet_MTases"/>
    <property type="match status" value="1"/>
</dbReference>
<reference evidence="1" key="1">
    <citation type="submission" date="2022-10" db="EMBL/GenBank/DDBJ databases">
        <title>Description of Fervidibacillus gen. nov. in the family Fervidibacillaceae fam. nov. with two species, Fervidibacillus albus sp. nov., and Fervidibacillus halotolerans sp. nov., isolated from tidal flat sediments.</title>
        <authorList>
            <person name="Kwon K.K."/>
            <person name="Yang S.-H."/>
        </authorList>
    </citation>
    <scope>NUCLEOTIDE SEQUENCE</scope>
    <source>
        <strain evidence="1">JCM 19140</strain>
    </source>
</reference>
<keyword evidence="1" id="KW-0808">Transferase</keyword>
<organism evidence="1 2">
    <name type="scientific">Perspicuibacillus lycopersici</name>
    <dbReference type="NCBI Taxonomy" id="1325689"/>
    <lineage>
        <taxon>Bacteria</taxon>
        <taxon>Bacillati</taxon>
        <taxon>Bacillota</taxon>
        <taxon>Bacilli</taxon>
        <taxon>Bacillales</taxon>
        <taxon>Bacillaceae</taxon>
        <taxon>Perspicuibacillus</taxon>
    </lineage>
</organism>
<dbReference type="Proteomes" id="UP001209318">
    <property type="component" value="Unassembled WGS sequence"/>
</dbReference>